<organism evidence="1 2">
    <name type="scientific">Lentzea atacamensis</name>
    <dbReference type="NCBI Taxonomy" id="531938"/>
    <lineage>
        <taxon>Bacteria</taxon>
        <taxon>Bacillati</taxon>
        <taxon>Actinomycetota</taxon>
        <taxon>Actinomycetes</taxon>
        <taxon>Pseudonocardiales</taxon>
        <taxon>Pseudonocardiaceae</taxon>
        <taxon>Lentzea</taxon>
    </lineage>
</organism>
<evidence type="ECO:0000313" key="1">
    <source>
        <dbReference type="EMBL" id="RAS59425.1"/>
    </source>
</evidence>
<dbReference type="RefSeq" id="WP_112231822.1">
    <property type="nucleotide sequence ID" value="NZ_QLTT01000014.1"/>
</dbReference>
<proteinExistence type="predicted"/>
<dbReference type="Gene3D" id="3.40.50.300">
    <property type="entry name" value="P-loop containing nucleotide triphosphate hydrolases"/>
    <property type="match status" value="1"/>
</dbReference>
<keyword evidence="1" id="KW-0808">Transferase</keyword>
<gene>
    <name evidence="1" type="ORF">C8D87_11437</name>
</gene>
<keyword evidence="1" id="KW-0418">Kinase</keyword>
<dbReference type="PANTHER" id="PTHR37807">
    <property type="entry name" value="OS07G0160300 PROTEIN"/>
    <property type="match status" value="1"/>
</dbReference>
<name>A0ABX9DY57_9PSEU</name>
<evidence type="ECO:0000313" key="2">
    <source>
        <dbReference type="Proteomes" id="UP000248714"/>
    </source>
</evidence>
<dbReference type="PANTHER" id="PTHR37807:SF3">
    <property type="entry name" value="OS07G0160300 PROTEIN"/>
    <property type="match status" value="1"/>
</dbReference>
<dbReference type="Pfam" id="PF13671">
    <property type="entry name" value="AAA_33"/>
    <property type="match status" value="1"/>
</dbReference>
<dbReference type="InterPro" id="IPR027417">
    <property type="entry name" value="P-loop_NTPase"/>
</dbReference>
<dbReference type="EMBL" id="QLTT01000014">
    <property type="protein sequence ID" value="RAS59425.1"/>
    <property type="molecule type" value="Genomic_DNA"/>
</dbReference>
<dbReference type="SUPFAM" id="SSF52540">
    <property type="entry name" value="P-loop containing nucleoside triphosphate hydrolases"/>
    <property type="match status" value="1"/>
</dbReference>
<keyword evidence="2" id="KW-1185">Reference proteome</keyword>
<dbReference type="Proteomes" id="UP000248714">
    <property type="component" value="Unassembled WGS sequence"/>
</dbReference>
<reference evidence="1 2" key="1">
    <citation type="submission" date="2018-06" db="EMBL/GenBank/DDBJ databases">
        <title>Genomic Encyclopedia of Type Strains, Phase IV (KMG-IV): sequencing the most valuable type-strain genomes for metagenomic binning, comparative biology and taxonomic classification.</title>
        <authorList>
            <person name="Goeker M."/>
        </authorList>
    </citation>
    <scope>NUCLEOTIDE SEQUENCE [LARGE SCALE GENOMIC DNA]</scope>
    <source>
        <strain evidence="1 2">DSM 45479</strain>
    </source>
</reference>
<sequence length="183" mass="19954">MIVAFAGLPGTGKSTLARALAGHLAGSPVMLLDKDTERYHLFGDTLTTYDREQDDFVVDLLYRAAAWQLRRDPATTVILDGRTYSRAYQVTQLHALAAELAQPLVIVECVCAPATALTRLHRDHTAASHPAADRTPDLHHRLRADADPISTPTLVLDTDAPAEHTLSRLLTHLTSALNTQETS</sequence>
<accession>A0ABX9DY57</accession>
<dbReference type="GO" id="GO:0016301">
    <property type="term" value="F:kinase activity"/>
    <property type="evidence" value="ECO:0007669"/>
    <property type="project" value="UniProtKB-KW"/>
</dbReference>
<comment type="caution">
    <text evidence="1">The sequence shown here is derived from an EMBL/GenBank/DDBJ whole genome shotgun (WGS) entry which is preliminary data.</text>
</comment>
<protein>
    <submittedName>
        <fullName evidence="1">Kinase</fullName>
    </submittedName>
</protein>